<evidence type="ECO:0000259" key="3">
    <source>
        <dbReference type="PROSITE" id="PS50041"/>
    </source>
</evidence>
<dbReference type="SUPFAM" id="SSF56436">
    <property type="entry name" value="C-type lectin-like"/>
    <property type="match status" value="1"/>
</dbReference>
<accession>A0A8B8BWU5</accession>
<dbReference type="PROSITE" id="PS50041">
    <property type="entry name" value="C_TYPE_LECTIN_2"/>
    <property type="match status" value="1"/>
</dbReference>
<feature type="domain" description="C-type lectin" evidence="3">
    <location>
        <begin position="117"/>
        <end position="220"/>
    </location>
</feature>
<keyword evidence="2" id="KW-0732">Signal</keyword>
<keyword evidence="1" id="KW-1015">Disulfide bond</keyword>
<protein>
    <submittedName>
        <fullName evidence="5">C-type lectin domain family 10 member A-like</fullName>
    </submittedName>
</protein>
<dbReference type="OrthoDB" id="6046878at2759"/>
<dbReference type="PROSITE" id="PS00615">
    <property type="entry name" value="C_TYPE_LECTIN_1"/>
    <property type="match status" value="1"/>
</dbReference>
<dbReference type="Gene3D" id="3.10.100.10">
    <property type="entry name" value="Mannose-Binding Protein A, subunit A"/>
    <property type="match status" value="1"/>
</dbReference>
<dbReference type="Pfam" id="PF00059">
    <property type="entry name" value="Lectin_C"/>
    <property type="match status" value="1"/>
</dbReference>
<evidence type="ECO:0000313" key="4">
    <source>
        <dbReference type="Proteomes" id="UP000694844"/>
    </source>
</evidence>
<evidence type="ECO:0000256" key="1">
    <source>
        <dbReference type="ARBA" id="ARBA00023157"/>
    </source>
</evidence>
<dbReference type="InterPro" id="IPR016186">
    <property type="entry name" value="C-type_lectin-like/link_sf"/>
</dbReference>
<feature type="signal peptide" evidence="2">
    <location>
        <begin position="1"/>
        <end position="24"/>
    </location>
</feature>
<keyword evidence="4" id="KW-1185">Reference proteome</keyword>
<reference evidence="5" key="1">
    <citation type="submission" date="2025-08" db="UniProtKB">
        <authorList>
            <consortium name="RefSeq"/>
        </authorList>
    </citation>
    <scope>IDENTIFICATION</scope>
    <source>
        <tissue evidence="5">Whole sample</tissue>
    </source>
</reference>
<name>A0A8B8BWU5_CRAVI</name>
<organism evidence="4 5">
    <name type="scientific">Crassostrea virginica</name>
    <name type="common">Eastern oyster</name>
    <dbReference type="NCBI Taxonomy" id="6565"/>
    <lineage>
        <taxon>Eukaryota</taxon>
        <taxon>Metazoa</taxon>
        <taxon>Spiralia</taxon>
        <taxon>Lophotrochozoa</taxon>
        <taxon>Mollusca</taxon>
        <taxon>Bivalvia</taxon>
        <taxon>Autobranchia</taxon>
        <taxon>Pteriomorphia</taxon>
        <taxon>Ostreida</taxon>
        <taxon>Ostreoidea</taxon>
        <taxon>Ostreidae</taxon>
        <taxon>Crassostrea</taxon>
    </lineage>
</organism>
<dbReference type="InterPro" id="IPR016187">
    <property type="entry name" value="CTDL_fold"/>
</dbReference>
<sequence length="236" mass="26973">MQYFSVCTFCVLCTFVVMSKVLNATQQEEEGVLMKNISDLHFQLFSSIQRKTKMIRTAVFETQCSGSGCTFNGCESSGSDTCDRQMIVKLNNIQSSINNIWKKKPKAIGCKDGWNPYNDHCYYKSSTKMNWFEAQVFCRKQGISLLQINSADENNWVSKNFQNVQFWIDYTDIGMEGKWVSLFSGKSDYAIWLKGQPDNANNLEHCAYMHNAGGWNDQRCLIFKCHAMCEASGSDF</sequence>
<dbReference type="InterPro" id="IPR001304">
    <property type="entry name" value="C-type_lectin-like"/>
</dbReference>
<dbReference type="KEGG" id="cvn:111113401"/>
<dbReference type="InterPro" id="IPR050111">
    <property type="entry name" value="C-type_lectin/snaclec_domain"/>
</dbReference>
<dbReference type="RefSeq" id="XP_022307356.1">
    <property type="nucleotide sequence ID" value="XM_022451648.1"/>
</dbReference>
<dbReference type="Proteomes" id="UP000694844">
    <property type="component" value="Chromosome 9"/>
</dbReference>
<proteinExistence type="predicted"/>
<gene>
    <name evidence="5" type="primary">LOC111113401</name>
</gene>
<evidence type="ECO:0000313" key="5">
    <source>
        <dbReference type="RefSeq" id="XP_022307356.1"/>
    </source>
</evidence>
<dbReference type="SMART" id="SM00034">
    <property type="entry name" value="CLECT"/>
    <property type="match status" value="1"/>
</dbReference>
<dbReference type="PANTHER" id="PTHR22803">
    <property type="entry name" value="MANNOSE, PHOSPHOLIPASE, LECTIN RECEPTOR RELATED"/>
    <property type="match status" value="1"/>
</dbReference>
<dbReference type="InterPro" id="IPR018378">
    <property type="entry name" value="C-type_lectin_CS"/>
</dbReference>
<evidence type="ECO:0000256" key="2">
    <source>
        <dbReference type="SAM" id="SignalP"/>
    </source>
</evidence>
<dbReference type="AlphaFoldDB" id="A0A8B8BWU5"/>
<feature type="chain" id="PRO_5034214656" evidence="2">
    <location>
        <begin position="25"/>
        <end position="236"/>
    </location>
</feature>
<dbReference type="GeneID" id="111113401"/>